<dbReference type="EMBL" id="CAJRGZ010000017">
    <property type="protein sequence ID" value="CAG5155891.1"/>
    <property type="molecule type" value="Genomic_DNA"/>
</dbReference>
<feature type="compositionally biased region" description="Low complexity" evidence="1">
    <location>
        <begin position="106"/>
        <end position="121"/>
    </location>
</feature>
<gene>
    <name evidence="2" type="ORF">ALTATR162_LOCUS3886</name>
</gene>
<evidence type="ECO:0000256" key="1">
    <source>
        <dbReference type="SAM" id="MobiDB-lite"/>
    </source>
</evidence>
<feature type="region of interest" description="Disordered" evidence="1">
    <location>
        <begin position="153"/>
        <end position="195"/>
    </location>
</feature>
<feature type="region of interest" description="Disordered" evidence="1">
    <location>
        <begin position="1"/>
        <end position="52"/>
    </location>
</feature>
<feature type="compositionally biased region" description="Polar residues" evidence="1">
    <location>
        <begin position="163"/>
        <end position="186"/>
    </location>
</feature>
<dbReference type="RefSeq" id="XP_043167431.1">
    <property type="nucleotide sequence ID" value="XM_043311496.1"/>
</dbReference>
<dbReference type="OrthoDB" id="5389296at2759"/>
<accession>A0A8J2HZU5</accession>
<protein>
    <submittedName>
        <fullName evidence="2">Uncharacterized protein</fullName>
    </submittedName>
</protein>
<organism evidence="2 3">
    <name type="scientific">Alternaria atra</name>
    <dbReference type="NCBI Taxonomy" id="119953"/>
    <lineage>
        <taxon>Eukaryota</taxon>
        <taxon>Fungi</taxon>
        <taxon>Dikarya</taxon>
        <taxon>Ascomycota</taxon>
        <taxon>Pezizomycotina</taxon>
        <taxon>Dothideomycetes</taxon>
        <taxon>Pleosporomycetidae</taxon>
        <taxon>Pleosporales</taxon>
        <taxon>Pleosporineae</taxon>
        <taxon>Pleosporaceae</taxon>
        <taxon>Alternaria</taxon>
        <taxon>Alternaria sect. Ulocladioides</taxon>
    </lineage>
</organism>
<evidence type="ECO:0000313" key="3">
    <source>
        <dbReference type="Proteomes" id="UP000676310"/>
    </source>
</evidence>
<evidence type="ECO:0000313" key="2">
    <source>
        <dbReference type="EMBL" id="CAG5155891.1"/>
    </source>
</evidence>
<keyword evidence="3" id="KW-1185">Reference proteome</keyword>
<comment type="caution">
    <text evidence="2">The sequence shown here is derived from an EMBL/GenBank/DDBJ whole genome shotgun (WGS) entry which is preliminary data.</text>
</comment>
<sequence length="392" mass="42645">MPTHTPSPHRFLAPNPHSTQKSKKPQSGLRSALAIQTPGPIKRAQQKPELEFKRLTPAKRFVLAPPRQTNQVIKEGRDDAQEDTFTHFTALTKPPRKFERVESIEEPSQSSQSEAQNENSEVVMQSIEGGDAQLGPWIEREENQEDEMLFESVQTNKRRRISPASSPSLQRPSEPSTPVPVSNATTHRFKVPPPRTPAPFPSIAAVTSTPAAAPQRPHFILPALPTSPPKPSRPLPEIFSPTRKNGKYVHNGLASTVTSWIIETANTGFAAQDRGGVVWGRDKEDGVKLRIRVSSLSRGGDETHKEDEVECYAGSVVFARGDAEPGMYNASRAGCTGGEDGPTRIMLAGQGGARASGGVLVKAGSVVGIRAPMWDVDVGEEKWTVAVDWVLL</sequence>
<feature type="region of interest" description="Disordered" evidence="1">
    <location>
        <begin position="64"/>
        <end position="122"/>
    </location>
</feature>
<dbReference type="Proteomes" id="UP000676310">
    <property type="component" value="Unassembled WGS sequence"/>
</dbReference>
<reference evidence="2" key="1">
    <citation type="submission" date="2021-05" db="EMBL/GenBank/DDBJ databases">
        <authorList>
            <person name="Stam R."/>
        </authorList>
    </citation>
    <scope>NUCLEOTIDE SEQUENCE</scope>
    <source>
        <strain evidence="2">CS162</strain>
    </source>
</reference>
<name>A0A8J2HZU5_9PLEO</name>
<proteinExistence type="predicted"/>
<dbReference type="AlphaFoldDB" id="A0A8J2HZU5"/>
<dbReference type="GeneID" id="67015491"/>